<sequence length="158" mass="18662">MARLLLVTFFLATSAAIVSAECPGGYIQRESGNCYRAWQEQKHSCYYARNRCEEEGGWLVTIRNYDDQVWVNNFYRQHKGGPCGDKYWIGANDVSEEGHFRWQQDDSDVEFTRWTGGQPDNYYNEDCVVVNSNNMSWYDKWRKDVFFCFVCEMFPRSC</sequence>
<dbReference type="InterPro" id="IPR016186">
    <property type="entry name" value="C-type_lectin-like/link_sf"/>
</dbReference>
<protein>
    <recommendedName>
        <fullName evidence="3">C-type lectin domain-containing protein</fullName>
    </recommendedName>
</protein>
<organism evidence="4 5">
    <name type="scientific">Patiria miniata</name>
    <name type="common">Bat star</name>
    <name type="synonym">Asterina miniata</name>
    <dbReference type="NCBI Taxonomy" id="46514"/>
    <lineage>
        <taxon>Eukaryota</taxon>
        <taxon>Metazoa</taxon>
        <taxon>Echinodermata</taxon>
        <taxon>Eleutherozoa</taxon>
        <taxon>Asterozoa</taxon>
        <taxon>Asteroidea</taxon>
        <taxon>Valvatacea</taxon>
        <taxon>Valvatida</taxon>
        <taxon>Asterinidae</taxon>
        <taxon>Patiria</taxon>
    </lineage>
</organism>
<dbReference type="PANTHER" id="PTHR22799:SF6">
    <property type="entry name" value="C-TYPE LECTIN DOMAIN FAMILY 4 MEMBER M-LIKE"/>
    <property type="match status" value="1"/>
</dbReference>
<dbReference type="PANTHER" id="PTHR22799">
    <property type="entry name" value="TETRANECTIN-RELATED"/>
    <property type="match status" value="1"/>
</dbReference>
<evidence type="ECO:0000313" key="5">
    <source>
        <dbReference type="Proteomes" id="UP000887568"/>
    </source>
</evidence>
<dbReference type="GeneID" id="119729329"/>
<keyword evidence="1" id="KW-0430">Lectin</keyword>
<feature type="signal peptide" evidence="2">
    <location>
        <begin position="1"/>
        <end position="20"/>
    </location>
</feature>
<evidence type="ECO:0000259" key="3">
    <source>
        <dbReference type="PROSITE" id="PS50041"/>
    </source>
</evidence>
<evidence type="ECO:0000256" key="1">
    <source>
        <dbReference type="ARBA" id="ARBA00022734"/>
    </source>
</evidence>
<name>A0A914A3C8_PATMI</name>
<accession>A0A914A3C8</accession>
<dbReference type="InterPro" id="IPR051663">
    <property type="entry name" value="CLec_Tetranectin-domain"/>
</dbReference>
<dbReference type="SUPFAM" id="SSF56436">
    <property type="entry name" value="C-type lectin-like"/>
    <property type="match status" value="1"/>
</dbReference>
<feature type="domain" description="C-type lectin" evidence="3">
    <location>
        <begin position="30"/>
        <end position="139"/>
    </location>
</feature>
<dbReference type="PROSITE" id="PS50041">
    <property type="entry name" value="C_TYPE_LECTIN_2"/>
    <property type="match status" value="1"/>
</dbReference>
<dbReference type="EnsemblMetazoa" id="XM_038201953.1">
    <property type="protein sequence ID" value="XP_038057881.1"/>
    <property type="gene ID" value="LOC119729329"/>
</dbReference>
<dbReference type="OrthoDB" id="441660at2759"/>
<dbReference type="OMA" id="ARNRCEE"/>
<dbReference type="Gene3D" id="3.10.100.10">
    <property type="entry name" value="Mannose-Binding Protein A, subunit A"/>
    <property type="match status" value="1"/>
</dbReference>
<keyword evidence="2" id="KW-0732">Signal</keyword>
<dbReference type="AlphaFoldDB" id="A0A914A3C8"/>
<dbReference type="GO" id="GO:0030246">
    <property type="term" value="F:carbohydrate binding"/>
    <property type="evidence" value="ECO:0007669"/>
    <property type="project" value="UniProtKB-KW"/>
</dbReference>
<reference evidence="4" key="1">
    <citation type="submission" date="2022-11" db="UniProtKB">
        <authorList>
            <consortium name="EnsemblMetazoa"/>
        </authorList>
    </citation>
    <scope>IDENTIFICATION</scope>
</reference>
<keyword evidence="5" id="KW-1185">Reference proteome</keyword>
<dbReference type="SMART" id="SM00034">
    <property type="entry name" value="CLECT"/>
    <property type="match status" value="1"/>
</dbReference>
<proteinExistence type="predicted"/>
<dbReference type="InterPro" id="IPR001304">
    <property type="entry name" value="C-type_lectin-like"/>
</dbReference>
<dbReference type="Proteomes" id="UP000887568">
    <property type="component" value="Unplaced"/>
</dbReference>
<dbReference type="Pfam" id="PF00059">
    <property type="entry name" value="Lectin_C"/>
    <property type="match status" value="1"/>
</dbReference>
<dbReference type="RefSeq" id="XP_038057881.1">
    <property type="nucleotide sequence ID" value="XM_038201953.1"/>
</dbReference>
<dbReference type="CDD" id="cd00037">
    <property type="entry name" value="CLECT"/>
    <property type="match status" value="1"/>
</dbReference>
<evidence type="ECO:0000313" key="4">
    <source>
        <dbReference type="EnsemblMetazoa" id="XP_038057881.1"/>
    </source>
</evidence>
<feature type="chain" id="PRO_5037825575" description="C-type lectin domain-containing protein" evidence="2">
    <location>
        <begin position="21"/>
        <end position="158"/>
    </location>
</feature>
<evidence type="ECO:0000256" key="2">
    <source>
        <dbReference type="SAM" id="SignalP"/>
    </source>
</evidence>
<dbReference type="InterPro" id="IPR016187">
    <property type="entry name" value="CTDL_fold"/>
</dbReference>